<dbReference type="EMBL" id="SGPL01000319">
    <property type="protein sequence ID" value="THH13865.1"/>
    <property type="molecule type" value="Genomic_DNA"/>
</dbReference>
<comment type="caution">
    <text evidence="1">The sequence shown here is derived from an EMBL/GenBank/DDBJ whole genome shotgun (WGS) entry which is preliminary data.</text>
</comment>
<evidence type="ECO:0008006" key="3">
    <source>
        <dbReference type="Google" id="ProtNLM"/>
    </source>
</evidence>
<dbReference type="SUPFAM" id="SSF50978">
    <property type="entry name" value="WD40 repeat-like"/>
    <property type="match status" value="1"/>
</dbReference>
<dbReference type="InterPro" id="IPR036322">
    <property type="entry name" value="WD40_repeat_dom_sf"/>
</dbReference>
<dbReference type="PANTHER" id="PTHR45296:SF1">
    <property type="entry name" value="TRANSDUCIN_WD40 REPEAT-LIKE SUPERFAMILY PROTEIN"/>
    <property type="match status" value="1"/>
</dbReference>
<dbReference type="Gene3D" id="2.130.10.10">
    <property type="entry name" value="YVTN repeat-like/Quinoprotein amine dehydrogenase"/>
    <property type="match status" value="2"/>
</dbReference>
<dbReference type="OrthoDB" id="2161379at2759"/>
<reference evidence="1 2" key="1">
    <citation type="submission" date="2019-02" db="EMBL/GenBank/DDBJ databases">
        <title>Genome sequencing of the rare red list fungi Bondarzewia mesenterica.</title>
        <authorList>
            <person name="Buettner E."/>
            <person name="Kellner H."/>
        </authorList>
    </citation>
    <scope>NUCLEOTIDE SEQUENCE [LARGE SCALE GENOMIC DNA]</scope>
    <source>
        <strain evidence="1 2">DSM 108281</strain>
    </source>
</reference>
<proteinExistence type="predicted"/>
<dbReference type="Pfam" id="PF00400">
    <property type="entry name" value="WD40"/>
    <property type="match status" value="1"/>
</dbReference>
<evidence type="ECO:0000313" key="2">
    <source>
        <dbReference type="Proteomes" id="UP000310158"/>
    </source>
</evidence>
<evidence type="ECO:0000313" key="1">
    <source>
        <dbReference type="EMBL" id="THH13865.1"/>
    </source>
</evidence>
<dbReference type="InterPro" id="IPR015943">
    <property type="entry name" value="WD40/YVTN_repeat-like_dom_sf"/>
</dbReference>
<accession>A0A4S4LPA0</accession>
<organism evidence="1 2">
    <name type="scientific">Bondarzewia mesenterica</name>
    <dbReference type="NCBI Taxonomy" id="1095465"/>
    <lineage>
        <taxon>Eukaryota</taxon>
        <taxon>Fungi</taxon>
        <taxon>Dikarya</taxon>
        <taxon>Basidiomycota</taxon>
        <taxon>Agaricomycotina</taxon>
        <taxon>Agaricomycetes</taxon>
        <taxon>Russulales</taxon>
        <taxon>Bondarzewiaceae</taxon>
        <taxon>Bondarzewia</taxon>
    </lineage>
</organism>
<dbReference type="PANTHER" id="PTHR45296">
    <property type="entry name" value="TRANSDUCIN/WD40 REPEAT-LIKE SUPERFAMILY PROTEIN"/>
    <property type="match status" value="1"/>
</dbReference>
<gene>
    <name evidence="1" type="ORF">EW146_g6405</name>
</gene>
<dbReference type="InterPro" id="IPR001680">
    <property type="entry name" value="WD40_rpt"/>
</dbReference>
<name>A0A4S4LPA0_9AGAM</name>
<protein>
    <recommendedName>
        <fullName evidence="3">Anaphase-promoting complex subunit 4 WD40 domain-containing protein</fullName>
    </recommendedName>
</protein>
<dbReference type="Proteomes" id="UP000310158">
    <property type="component" value="Unassembled WGS sequence"/>
</dbReference>
<keyword evidence="2" id="KW-1185">Reference proteome</keyword>
<dbReference type="AlphaFoldDB" id="A0A4S4LPA0"/>
<sequence length="367" mass="38954">MAISSDATTAPFLQNILRVPPHVTAMSHASSNYLYAGSGDGSVRIYRPPEIKVVKAIRGLGAEISSIACSKKKGSELGVWLACGRRILSFDIANPKMILSVVDASNTLDLAEDDEDLLNQIALDSNEKRLAFSTDSGTVGIVDLTTKKISRMKLQHNNICGSVAFIPDRPGEIVSGGYDSALLHFDLNQGTVLSRFDFAALPPSSGVSLSPPFVLAIDMSTTGILAAGTADGQLWLGAGGEKRPSAVSGKKKRSRKWEGLRGDLSFAFKIAEGPVVDLAFLNPTTLITCTLLGTITQHMISRAGDDSGTLTIETVWTTSAMGLAKVNAMAAYSGWITIGGFDKQGKGLVEMWRIEHEENPTDAPVAG</sequence>
<dbReference type="SMART" id="SM00320">
    <property type="entry name" value="WD40"/>
    <property type="match status" value="2"/>
</dbReference>